<evidence type="ECO:0008006" key="3">
    <source>
        <dbReference type="Google" id="ProtNLM"/>
    </source>
</evidence>
<comment type="caution">
    <text evidence="1">The sequence shown here is derived from an EMBL/GenBank/DDBJ whole genome shotgun (WGS) entry which is preliminary data.</text>
</comment>
<protein>
    <recommendedName>
        <fullName evidence="3">UDP-N-acetylglucosamine 2-epimerase domain-containing protein</fullName>
    </recommendedName>
</protein>
<dbReference type="EMBL" id="MHFR01000051">
    <property type="protein sequence ID" value="OGW96322.1"/>
    <property type="molecule type" value="Genomic_DNA"/>
</dbReference>
<dbReference type="SUPFAM" id="SSF53756">
    <property type="entry name" value="UDP-Glycosyltransferase/glycogen phosphorylase"/>
    <property type="match status" value="1"/>
</dbReference>
<reference evidence="1 2" key="1">
    <citation type="journal article" date="2016" name="Nat. Commun.">
        <title>Thousands of microbial genomes shed light on interconnected biogeochemical processes in an aquifer system.</title>
        <authorList>
            <person name="Anantharaman K."/>
            <person name="Brown C.T."/>
            <person name="Hug L.A."/>
            <person name="Sharon I."/>
            <person name="Castelle C.J."/>
            <person name="Probst A.J."/>
            <person name="Thomas B.C."/>
            <person name="Singh A."/>
            <person name="Wilkins M.J."/>
            <person name="Karaoz U."/>
            <person name="Brodie E.L."/>
            <person name="Williams K.H."/>
            <person name="Hubbard S.S."/>
            <person name="Banfield J.F."/>
        </authorList>
    </citation>
    <scope>NUCLEOTIDE SEQUENCE [LARGE SCALE GENOMIC DNA]</scope>
</reference>
<dbReference type="AlphaFoldDB" id="A0A1G1KU63"/>
<evidence type="ECO:0000313" key="2">
    <source>
        <dbReference type="Proteomes" id="UP000178187"/>
    </source>
</evidence>
<dbReference type="Proteomes" id="UP000178187">
    <property type="component" value="Unassembled WGS sequence"/>
</dbReference>
<accession>A0A1G1KU63</accession>
<name>A0A1G1KU63_9BACT</name>
<gene>
    <name evidence="1" type="ORF">A3G33_03180</name>
</gene>
<sequence length="620" mass="71929">MAQIVVLSNQAQYQAFVGHGFDNKNFTVLCDNELFYPFLDNAGIAYKKIDEFLLRDRWSNVNEWSWSKAAGFIRLMRTHRYFEDIDLPSIIFLWFSALLTHLLKNYLYALEIIKTYRPAEILAFSSQRDYYWPDYSGNAFLNYFLEELARNEKITLRILKINWSAESFRPRQSNLKKIFRAMVKKAIQSFYGILNRPAKKIDVMAYGTLRHLGSTLLELKKRGANVVFYDDEFRNEHFIFSLKNRIPYLIPECFPNITPPPNDNFVEWLKTEIANAVSDPCMKNHFLFETFNFGPFIKERFFGSMDTLFNKVGRERPQYEEILQSVQLKSLLLDEDFNTHAWIAAFMKSRGVPVYCVSHANWVLTSSIPQEYQCFGQSVTFVHSQHEKDTHADRGWNPEQIIVSGIPRYDRLIEMREKRAPLHGPVNILFCGAFFLPFSADTVGFIGMSIFAYRSHQEQAVRTLLRAAENLPLTITIKPQYVDDAPLWRQFVENERHHCKVEVVDANEDYFKLLMGSDAMAICAWSSTLIEAGIAGVPTFYLDLDNQNSDQVNRFHASGLCEIFNHSASLRQALEKLCSSERLKDGRRPLAAKQEYYLGSMDGHASSRVASYILEKIERQ</sequence>
<proteinExistence type="predicted"/>
<organism evidence="1 2">
    <name type="scientific">Candidatus Danuiimicrobium aquiferis</name>
    <dbReference type="NCBI Taxonomy" id="1801832"/>
    <lineage>
        <taxon>Bacteria</taxon>
        <taxon>Pseudomonadati</taxon>
        <taxon>Candidatus Omnitrophota</taxon>
        <taxon>Candidatus Danuiimicrobium</taxon>
    </lineage>
</organism>
<evidence type="ECO:0000313" key="1">
    <source>
        <dbReference type="EMBL" id="OGW96322.1"/>
    </source>
</evidence>